<dbReference type="InterPro" id="IPR021898">
    <property type="entry name" value="DUF3509"/>
</dbReference>
<sequence length="93" mass="9894">MDSTGQALIAGLAPYNVSLGPQRPDGGRVLMLMDDAGELLIQRVLNTQQLTQPELLADVLDGVRRDLLVAGGCTAPEVLASLRHSDRVKPYAA</sequence>
<organism evidence="1 2">
    <name type="scientific">Serpens gallinarum</name>
    <dbReference type="NCBI Taxonomy" id="2763075"/>
    <lineage>
        <taxon>Bacteria</taxon>
        <taxon>Pseudomonadati</taxon>
        <taxon>Pseudomonadota</taxon>
        <taxon>Gammaproteobacteria</taxon>
        <taxon>Pseudomonadales</taxon>
        <taxon>Pseudomonadaceae</taxon>
        <taxon>Pseudomonas</taxon>
    </lineage>
</organism>
<protein>
    <submittedName>
        <fullName evidence="1">DUF3509 domain-containing protein</fullName>
    </submittedName>
</protein>
<evidence type="ECO:0000313" key="1">
    <source>
        <dbReference type="EMBL" id="MBD7976473.1"/>
    </source>
</evidence>
<keyword evidence="2" id="KW-1185">Reference proteome</keyword>
<evidence type="ECO:0000313" key="2">
    <source>
        <dbReference type="Proteomes" id="UP000611945"/>
    </source>
</evidence>
<accession>A0ABR8TL22</accession>
<proteinExistence type="predicted"/>
<reference evidence="1 2" key="1">
    <citation type="submission" date="2020-08" db="EMBL/GenBank/DDBJ databases">
        <title>A Genomic Blueprint of the Chicken Gut Microbiome.</title>
        <authorList>
            <person name="Gilroy R."/>
            <person name="Ravi A."/>
            <person name="Getino M."/>
            <person name="Pursley I."/>
            <person name="Horton D.L."/>
            <person name="Alikhan N.-F."/>
            <person name="Baker D."/>
            <person name="Gharbi K."/>
            <person name="Hall N."/>
            <person name="Watson M."/>
            <person name="Adriaenssens E.M."/>
            <person name="Foster-Nyarko E."/>
            <person name="Jarju S."/>
            <person name="Secka A."/>
            <person name="Antonio M."/>
            <person name="Oren A."/>
            <person name="Chaudhuri R."/>
            <person name="La Ragione R.M."/>
            <person name="Hildebrand F."/>
            <person name="Pallen M.J."/>
        </authorList>
    </citation>
    <scope>NUCLEOTIDE SEQUENCE [LARGE SCALE GENOMIC DNA]</scope>
    <source>
        <strain evidence="1 2">Sa2CUA2</strain>
    </source>
</reference>
<dbReference type="RefSeq" id="WP_251835221.1">
    <property type="nucleotide sequence ID" value="NZ_JACSQG010000001.1"/>
</dbReference>
<comment type="caution">
    <text evidence="1">The sequence shown here is derived from an EMBL/GenBank/DDBJ whole genome shotgun (WGS) entry which is preliminary data.</text>
</comment>
<gene>
    <name evidence="1" type="ORF">H9642_04645</name>
</gene>
<name>A0ABR8TL22_9PSED</name>
<dbReference type="EMBL" id="JACSQG010000001">
    <property type="protein sequence ID" value="MBD7976473.1"/>
    <property type="molecule type" value="Genomic_DNA"/>
</dbReference>
<dbReference type="Proteomes" id="UP000611945">
    <property type="component" value="Unassembled WGS sequence"/>
</dbReference>
<dbReference type="Pfam" id="PF12021">
    <property type="entry name" value="DUF3509"/>
    <property type="match status" value="1"/>
</dbReference>